<evidence type="ECO:0000313" key="2">
    <source>
        <dbReference type="Proteomes" id="UP000315496"/>
    </source>
</evidence>
<proteinExistence type="predicted"/>
<evidence type="ECO:0000313" key="1">
    <source>
        <dbReference type="EMBL" id="TNJ28314.1"/>
    </source>
</evidence>
<accession>A0A4Z1SR05</accession>
<sequence>MSIPLRLAHGVRGVLSMLCREELSAGFVRDTHEILANFYLASKCQLADLETVCIYACAVLLRLHQGSSAITPSTATKLFLTAIMLSATILFDLEVPVDAWPVLSARISAQKLTDMILWFLVNIRWNLHIDSVSYHSMSQLLNDIMDTVEVE</sequence>
<keyword evidence="2" id="KW-1185">Reference proteome</keyword>
<reference evidence="1 2" key="1">
    <citation type="submission" date="2019-05" db="EMBL/GenBank/DDBJ databases">
        <title>The compact genome of Giardia muris reveals important steps in the evolution of intestinal protozoan parasites.</title>
        <authorList>
            <person name="Xu F."/>
            <person name="Jimenez-Gonzalez A."/>
            <person name="Einarsson E."/>
            <person name="Astvaldsson A."/>
            <person name="Peirasmaki D."/>
            <person name="Eckmann L."/>
            <person name="Andersson J.O."/>
            <person name="Svard S.G."/>
            <person name="Jerlstrom-Hultqvist J."/>
        </authorList>
    </citation>
    <scope>NUCLEOTIDE SEQUENCE [LARGE SCALE GENOMIC DNA]</scope>
    <source>
        <strain evidence="1 2">Roberts-Thomson</strain>
    </source>
</reference>
<protein>
    <recommendedName>
        <fullName evidence="3">Cyclin N-terminal domain-containing protein</fullName>
    </recommendedName>
</protein>
<gene>
    <name evidence="1" type="ORF">GMRT_11253</name>
</gene>
<organism evidence="1 2">
    <name type="scientific">Giardia muris</name>
    <dbReference type="NCBI Taxonomy" id="5742"/>
    <lineage>
        <taxon>Eukaryota</taxon>
        <taxon>Metamonada</taxon>
        <taxon>Diplomonadida</taxon>
        <taxon>Hexamitidae</taxon>
        <taxon>Giardiinae</taxon>
        <taxon>Giardia</taxon>
    </lineage>
</organism>
<comment type="caution">
    <text evidence="1">The sequence shown here is derived from an EMBL/GenBank/DDBJ whole genome shotgun (WGS) entry which is preliminary data.</text>
</comment>
<dbReference type="Gene3D" id="1.10.472.10">
    <property type="entry name" value="Cyclin-like"/>
    <property type="match status" value="1"/>
</dbReference>
<dbReference type="Proteomes" id="UP000315496">
    <property type="component" value="Chromosome 2"/>
</dbReference>
<evidence type="ECO:0008006" key="3">
    <source>
        <dbReference type="Google" id="ProtNLM"/>
    </source>
</evidence>
<dbReference type="AlphaFoldDB" id="A0A4Z1SR05"/>
<dbReference type="EMBL" id="VDLU01000002">
    <property type="protein sequence ID" value="TNJ28314.1"/>
    <property type="molecule type" value="Genomic_DNA"/>
</dbReference>
<name>A0A4Z1SR05_GIAMU</name>
<dbReference type="VEuPathDB" id="GiardiaDB:GMRT_11253"/>
<dbReference type="OrthoDB" id="10248996at2759"/>